<evidence type="ECO:0000313" key="4">
    <source>
        <dbReference type="Proteomes" id="UP001138708"/>
    </source>
</evidence>
<name>A0A9X9WCX5_9PROT</name>
<reference evidence="2 3" key="2">
    <citation type="submission" date="2020-02" db="EMBL/GenBank/DDBJ databases">
        <authorList>
            <person name="Sun Q."/>
            <person name="Inoue M."/>
        </authorList>
    </citation>
    <scope>NUCLEOTIDE SEQUENCE [LARGE SCALE GENOMIC DNA]</scope>
    <source>
        <strain evidence="2 3">KCTC 22478</strain>
    </source>
</reference>
<reference evidence="1" key="3">
    <citation type="journal article" date="2021" name="Syst. Appl. Microbiol.">
        <title>Roseomonas hellenica sp. nov., isolated from roots of wild-growing Alkanna tinctoria.</title>
        <authorList>
            <person name="Rat A."/>
            <person name="Naranjo H.D."/>
            <person name="Lebbe L."/>
            <person name="Cnockaert M."/>
            <person name="Krigas N."/>
            <person name="Grigoriadou K."/>
            <person name="Maloupa E."/>
            <person name="Willems A."/>
        </authorList>
    </citation>
    <scope>NUCLEOTIDE SEQUENCE</scope>
    <source>
        <strain evidence="1">LMG 31161</strain>
    </source>
</reference>
<dbReference type="Proteomes" id="UP000746741">
    <property type="component" value="Unassembled WGS sequence"/>
</dbReference>
<gene>
    <name evidence="2" type="ORF">GWK15_03515</name>
    <name evidence="1" type="ORF">GXW75_02910</name>
</gene>
<evidence type="ECO:0000313" key="1">
    <source>
        <dbReference type="EMBL" id="MBR0658185.1"/>
    </source>
</evidence>
<dbReference type="AlphaFoldDB" id="A0A9X9WCX5"/>
<organism evidence="1 4">
    <name type="scientific">Neoroseomonas oryzicola</name>
    <dbReference type="NCBI Taxonomy" id="535904"/>
    <lineage>
        <taxon>Bacteria</taxon>
        <taxon>Pseudomonadati</taxon>
        <taxon>Pseudomonadota</taxon>
        <taxon>Alphaproteobacteria</taxon>
        <taxon>Acetobacterales</taxon>
        <taxon>Acetobacteraceae</taxon>
        <taxon>Neoroseomonas</taxon>
    </lineage>
</organism>
<proteinExistence type="predicted"/>
<evidence type="ECO:0000313" key="3">
    <source>
        <dbReference type="Proteomes" id="UP000746741"/>
    </source>
</evidence>
<evidence type="ECO:0000313" key="2">
    <source>
        <dbReference type="EMBL" id="NKE15998.1"/>
    </source>
</evidence>
<dbReference type="EMBL" id="JAAEDK010000005">
    <property type="protein sequence ID" value="MBR0658185.1"/>
    <property type="molecule type" value="Genomic_DNA"/>
</dbReference>
<dbReference type="EMBL" id="JAAVUP010000001">
    <property type="protein sequence ID" value="NKE15998.1"/>
    <property type="molecule type" value="Genomic_DNA"/>
</dbReference>
<protein>
    <submittedName>
        <fullName evidence="1">Uncharacterized protein</fullName>
    </submittedName>
</protein>
<dbReference type="Proteomes" id="UP001138708">
    <property type="component" value="Unassembled WGS sequence"/>
</dbReference>
<reference evidence="1" key="1">
    <citation type="submission" date="2020-01" db="EMBL/GenBank/DDBJ databases">
        <authorList>
            <person name="Rat A."/>
        </authorList>
    </citation>
    <scope>NUCLEOTIDE SEQUENCE</scope>
    <source>
        <strain evidence="1">LMG 31161</strain>
    </source>
</reference>
<accession>A0A9X9WCX5</accession>
<dbReference type="RefSeq" id="WP_168039094.1">
    <property type="nucleotide sequence ID" value="NZ_JAAEDK010000005.1"/>
</dbReference>
<sequence>MRGIYHNVQGEGEGASIFSRLASTFTFMEPKACIGYAYNGHTAMVARVNGEIAAVIGWNPSSYMAAQVKTMLANVMGQKNRFTCEGTWYNDETMIHDPTAISLEVDVSSRQAQDFGAAIRQLTGSGGLGGASAEYTFLPAEMESNDHPFVGQCTEMAVVVLCAWLHEFRDLPRCAELKNALFVMANSQSMTERNLLQGKMMQFINQWNRSH</sequence>
<keyword evidence="3" id="KW-1185">Reference proteome</keyword>
<comment type="caution">
    <text evidence="1">The sequence shown here is derived from an EMBL/GenBank/DDBJ whole genome shotgun (WGS) entry which is preliminary data.</text>
</comment>